<accession>B1X2J6</accession>
<dbReference type="EMBL" id="CP000807">
    <property type="protein sequence ID" value="ACB54357.1"/>
    <property type="molecule type" value="Genomic_DNA"/>
</dbReference>
<protein>
    <submittedName>
        <fullName evidence="1">Uncharacterized protein</fullName>
    </submittedName>
</protein>
<dbReference type="AlphaFoldDB" id="B1X2J6"/>
<dbReference type="RefSeq" id="WP_009546230.1">
    <property type="nucleotide sequence ID" value="NC_010547.1"/>
</dbReference>
<keyword evidence="2" id="KW-1185">Reference proteome</keyword>
<reference evidence="1 2" key="1">
    <citation type="journal article" date="2008" name="Proc. Natl. Acad. Sci. U.S.A.">
        <title>The genome of Cyanothece 51142, a unicellular diazotrophic cyanobacterium important in the marine nitrogen cycle.</title>
        <authorList>
            <person name="Welsh E.A."/>
            <person name="Liberton M."/>
            <person name="Stoeckel J."/>
            <person name="Loh T."/>
            <person name="Elvitigala T."/>
            <person name="Wang C."/>
            <person name="Wollam A."/>
            <person name="Fulton R.S."/>
            <person name="Clifton S.W."/>
            <person name="Jacobs J.M."/>
            <person name="Aurora R."/>
            <person name="Ghosh B.K."/>
            <person name="Sherman L.A."/>
            <person name="Smith R.D."/>
            <person name="Wilson R.K."/>
            <person name="Pakrasi H.B."/>
        </authorList>
    </citation>
    <scope>NUCLEOTIDE SEQUENCE [LARGE SCALE GENOMIC DNA]</scope>
    <source>
        <strain evidence="2">ATCC 51142 / BH68</strain>
    </source>
</reference>
<dbReference type="Proteomes" id="UP000001203">
    <property type="component" value="Chromosome linear"/>
</dbReference>
<proteinExistence type="predicted"/>
<evidence type="ECO:0000313" key="1">
    <source>
        <dbReference type="EMBL" id="ACB54357.1"/>
    </source>
</evidence>
<organism evidence="1 2">
    <name type="scientific">Crocosphaera subtropica (strain ATCC 51142 / BH68)</name>
    <name type="common">Cyanothece sp. (strain ATCC 51142)</name>
    <dbReference type="NCBI Taxonomy" id="43989"/>
    <lineage>
        <taxon>Bacteria</taxon>
        <taxon>Bacillati</taxon>
        <taxon>Cyanobacteriota</taxon>
        <taxon>Cyanophyceae</taxon>
        <taxon>Oscillatoriophycideae</taxon>
        <taxon>Chroococcales</taxon>
        <taxon>Aphanothecaceae</taxon>
        <taxon>Crocosphaera</taxon>
        <taxon>Crocosphaera subtropica</taxon>
    </lineage>
</organism>
<name>B1X2J6_CROS5</name>
<evidence type="ECO:0000313" key="2">
    <source>
        <dbReference type="Proteomes" id="UP000001203"/>
    </source>
</evidence>
<dbReference type="KEGG" id="cyt:cce_5011"/>
<sequence>MRDETELLIDIPLVPDPDADEEMGPTDAEAIADEDLQGSRLLLVRRTVKPIQIDGEFGGIVEFLCTFQPAFGSRFQWASLTLRLNVPEDIKIIDMAPRSVKEQEPVQFTIDDKGKIGLKYNIANANVETEIKKTFTVYACTVQGSGIGTNLARWDFRENSHRQDGLGVEHPLVITLSTTGRITGSVNVNARLIRPGLSGKLTAIRDMILGYPKRSYEIEFEIQKESTSRWSPYFFLNR</sequence>
<dbReference type="HOGENOM" id="CLU_1164344_0_0_3"/>
<gene>
    <name evidence="1" type="ordered locus">cce_5011</name>
</gene>